<dbReference type="PANTHER" id="PTHR46142:SF8">
    <property type="entry name" value="EXPRESSED PROTEIN"/>
    <property type="match status" value="1"/>
</dbReference>
<reference evidence="2 3" key="1">
    <citation type="journal article" date="2021" name="Nat. Plants">
        <title>The Taxus genome provides insights into paclitaxel biosynthesis.</title>
        <authorList>
            <person name="Xiong X."/>
            <person name="Gou J."/>
            <person name="Liao Q."/>
            <person name="Li Y."/>
            <person name="Zhou Q."/>
            <person name="Bi G."/>
            <person name="Li C."/>
            <person name="Du R."/>
            <person name="Wang X."/>
            <person name="Sun T."/>
            <person name="Guo L."/>
            <person name="Liang H."/>
            <person name="Lu P."/>
            <person name="Wu Y."/>
            <person name="Zhang Z."/>
            <person name="Ro D.K."/>
            <person name="Shang Y."/>
            <person name="Huang S."/>
            <person name="Yan J."/>
        </authorList>
    </citation>
    <scope>NUCLEOTIDE SEQUENCE [LARGE SCALE GENOMIC DNA]</scope>
    <source>
        <strain evidence="2">Ta-2019</strain>
    </source>
</reference>
<accession>A0AA38GI71</accession>
<dbReference type="Pfam" id="PF00903">
    <property type="entry name" value="Glyoxalase"/>
    <property type="match status" value="1"/>
</dbReference>
<dbReference type="AlphaFoldDB" id="A0AA38GI71"/>
<gene>
    <name evidence="2" type="ORF">KI387_004487</name>
</gene>
<proteinExistence type="predicted"/>
<dbReference type="SUPFAM" id="SSF54593">
    <property type="entry name" value="Glyoxalase/Bleomycin resistance protein/Dihydroxybiphenyl dioxygenase"/>
    <property type="match status" value="1"/>
</dbReference>
<dbReference type="PROSITE" id="PS51819">
    <property type="entry name" value="VOC"/>
    <property type="match status" value="1"/>
</dbReference>
<evidence type="ECO:0000313" key="3">
    <source>
        <dbReference type="Proteomes" id="UP000824469"/>
    </source>
</evidence>
<evidence type="ECO:0000259" key="1">
    <source>
        <dbReference type="PROSITE" id="PS51819"/>
    </source>
</evidence>
<name>A0AA38GI71_TAXCH</name>
<dbReference type="CDD" id="cd07245">
    <property type="entry name" value="VOC_like"/>
    <property type="match status" value="1"/>
</dbReference>
<dbReference type="Proteomes" id="UP000824469">
    <property type="component" value="Unassembled WGS sequence"/>
</dbReference>
<sequence length="178" mass="20364">MVKEKEREEEEGEQPLPLMALNHVSLLCRSVEDSMEFYEKVMGFVPIKRPGAFDFGGAWLFNYGVGIHLVECRNPEDASPKRDLNPIDNHISFQCEDMNVVERKLEKMNIKYMKRSLEEGGASIEQMFFHDPGGFMIEICNCEKLTVVPLCRCSEIRLPLNCHNPPIDIQIAQSNTSN</sequence>
<dbReference type="EMBL" id="JAHRHJ020000002">
    <property type="protein sequence ID" value="KAH9324309.1"/>
    <property type="molecule type" value="Genomic_DNA"/>
</dbReference>
<dbReference type="InterPro" id="IPR037523">
    <property type="entry name" value="VOC_core"/>
</dbReference>
<feature type="domain" description="VOC" evidence="1">
    <location>
        <begin position="20"/>
        <end position="142"/>
    </location>
</feature>
<dbReference type="PANTHER" id="PTHR46142">
    <property type="match status" value="1"/>
</dbReference>
<protein>
    <recommendedName>
        <fullName evidence="1">VOC domain-containing protein</fullName>
    </recommendedName>
</protein>
<dbReference type="InterPro" id="IPR004360">
    <property type="entry name" value="Glyas_Fos-R_dOase_dom"/>
</dbReference>
<comment type="caution">
    <text evidence="2">The sequence shown here is derived from an EMBL/GenBank/DDBJ whole genome shotgun (WGS) entry which is preliminary data.</text>
</comment>
<dbReference type="OMA" id="EMRIRYM"/>
<organism evidence="2 3">
    <name type="scientific">Taxus chinensis</name>
    <name type="common">Chinese yew</name>
    <name type="synonym">Taxus wallichiana var. chinensis</name>
    <dbReference type="NCBI Taxonomy" id="29808"/>
    <lineage>
        <taxon>Eukaryota</taxon>
        <taxon>Viridiplantae</taxon>
        <taxon>Streptophyta</taxon>
        <taxon>Embryophyta</taxon>
        <taxon>Tracheophyta</taxon>
        <taxon>Spermatophyta</taxon>
        <taxon>Pinopsida</taxon>
        <taxon>Pinidae</taxon>
        <taxon>Conifers II</taxon>
        <taxon>Cupressales</taxon>
        <taxon>Taxaceae</taxon>
        <taxon>Taxus</taxon>
    </lineage>
</organism>
<dbReference type="Gene3D" id="3.10.180.10">
    <property type="entry name" value="2,3-Dihydroxybiphenyl 1,2-Dioxygenase, domain 1"/>
    <property type="match status" value="1"/>
</dbReference>
<keyword evidence="3" id="KW-1185">Reference proteome</keyword>
<dbReference type="InterPro" id="IPR029068">
    <property type="entry name" value="Glyas_Bleomycin-R_OHBP_Dase"/>
</dbReference>
<evidence type="ECO:0000313" key="2">
    <source>
        <dbReference type="EMBL" id="KAH9324309.1"/>
    </source>
</evidence>